<comment type="similarity">
    <text evidence="1">Belongs to the membrane fusion protein (MFP) (TC 8.A.1) family.</text>
</comment>
<feature type="domain" description="CusB-like barrel-sandwich hybrid" evidence="4">
    <location>
        <begin position="115"/>
        <end position="239"/>
    </location>
</feature>
<dbReference type="Gene3D" id="2.40.50.100">
    <property type="match status" value="1"/>
</dbReference>
<dbReference type="Pfam" id="PF25954">
    <property type="entry name" value="Beta-barrel_RND_2"/>
    <property type="match status" value="1"/>
</dbReference>
<dbReference type="InterPro" id="IPR058792">
    <property type="entry name" value="Beta-barrel_RND_2"/>
</dbReference>
<evidence type="ECO:0000256" key="2">
    <source>
        <dbReference type="ARBA" id="ARBA00022448"/>
    </source>
</evidence>
<dbReference type="Gene3D" id="2.40.420.20">
    <property type="match status" value="1"/>
</dbReference>
<feature type="domain" description="Multidrug resistance protein MdtA-like C-terminal permuted SH3" evidence="6">
    <location>
        <begin position="327"/>
        <end position="384"/>
    </location>
</feature>
<dbReference type="Gene3D" id="2.40.30.170">
    <property type="match status" value="1"/>
</dbReference>
<dbReference type="PROSITE" id="PS51257">
    <property type="entry name" value="PROKAR_LIPOPROTEIN"/>
    <property type="match status" value="1"/>
</dbReference>
<name>A0ABS1BI35_9SPHI</name>
<evidence type="ECO:0000313" key="8">
    <source>
        <dbReference type="Proteomes" id="UP000660024"/>
    </source>
</evidence>
<evidence type="ECO:0000259" key="4">
    <source>
        <dbReference type="Pfam" id="PF25919"/>
    </source>
</evidence>
<dbReference type="InterPro" id="IPR058627">
    <property type="entry name" value="MdtA-like_C"/>
</dbReference>
<dbReference type="NCBIfam" id="TIGR01730">
    <property type="entry name" value="RND_mfp"/>
    <property type="match status" value="1"/>
</dbReference>
<dbReference type="PANTHER" id="PTHR30097:SF15">
    <property type="entry name" value="CATION EFFLUX SYSTEM PROTEIN CUSB"/>
    <property type="match status" value="1"/>
</dbReference>
<keyword evidence="8" id="KW-1185">Reference proteome</keyword>
<evidence type="ECO:0000259" key="6">
    <source>
        <dbReference type="Pfam" id="PF25967"/>
    </source>
</evidence>
<dbReference type="Pfam" id="PF19335">
    <property type="entry name" value="HMBD"/>
    <property type="match status" value="1"/>
</dbReference>
<dbReference type="SUPFAM" id="SSF111369">
    <property type="entry name" value="HlyD-like secretion proteins"/>
    <property type="match status" value="1"/>
</dbReference>
<dbReference type="Pfam" id="PF25919">
    <property type="entry name" value="BSH_CusB"/>
    <property type="match status" value="1"/>
</dbReference>
<evidence type="ECO:0000259" key="5">
    <source>
        <dbReference type="Pfam" id="PF25954"/>
    </source>
</evidence>
<dbReference type="PANTHER" id="PTHR30097">
    <property type="entry name" value="CATION EFFLUX SYSTEM PROTEIN CUSB"/>
    <property type="match status" value="1"/>
</dbReference>
<organism evidence="7 8">
    <name type="scientific">Pedobacter segetis</name>
    <dbReference type="NCBI Taxonomy" id="2793069"/>
    <lineage>
        <taxon>Bacteria</taxon>
        <taxon>Pseudomonadati</taxon>
        <taxon>Bacteroidota</taxon>
        <taxon>Sphingobacteriia</taxon>
        <taxon>Sphingobacteriales</taxon>
        <taxon>Sphingobacteriaceae</taxon>
        <taxon>Pedobacter</taxon>
    </lineage>
</organism>
<protein>
    <submittedName>
        <fullName evidence="7">Efflux RND transporter periplasmic adaptor subunit</fullName>
    </submittedName>
</protein>
<accession>A0ABS1BI35</accession>
<dbReference type="Pfam" id="PF25967">
    <property type="entry name" value="RND-MFP_C"/>
    <property type="match status" value="1"/>
</dbReference>
<feature type="domain" description="CusB-like beta-barrel" evidence="5">
    <location>
        <begin position="245"/>
        <end position="320"/>
    </location>
</feature>
<sequence>MKKLKYLSLFLLLFCFGVLFISCSSKGDKKTEKALVEAKYTCPMHPQIVEDHPGSCPICNMDLVKITQQKSNNNGLTLNDRQIELANVKTISVGNGNFNHSKLLNARIVTNPNKIQVISSKFSGRIDRLYFKEAGQKIEKGQALFQIYSEDLLSLQKDYLLNLKQENAFPSEPIYKKLTEAAKNKLSLYGYSTWQIKQLSTANKTDPYITVYAPDTGLITEMTITEGQYITEGMGLMTIENLSNLWLEADVYPSEIKDLKTGTSIQIEVSGFANAPIQSKIDFINPQLNANSQILTIRANLPNLKGDFQPGMQAQVKFPSANKSAIISVPNDAVIRDEKGNYVWIETGKHRFAVRMVEIGDESEASTIIKSGIKIGDNVVVSGAYLLTSEFVLKKGGNMMSGMNM</sequence>
<dbReference type="InterPro" id="IPR045800">
    <property type="entry name" value="HMBD"/>
</dbReference>
<comment type="caution">
    <text evidence="7">The sequence shown here is derived from an EMBL/GenBank/DDBJ whole genome shotgun (WGS) entry which is preliminary data.</text>
</comment>
<evidence type="ECO:0000256" key="1">
    <source>
        <dbReference type="ARBA" id="ARBA00009477"/>
    </source>
</evidence>
<dbReference type="EMBL" id="JAEHFY010000007">
    <property type="protein sequence ID" value="MBK0382525.1"/>
    <property type="molecule type" value="Genomic_DNA"/>
</dbReference>
<evidence type="ECO:0000313" key="7">
    <source>
        <dbReference type="EMBL" id="MBK0382525.1"/>
    </source>
</evidence>
<dbReference type="InterPro" id="IPR058790">
    <property type="entry name" value="BSH_CusB"/>
</dbReference>
<dbReference type="InterPro" id="IPR006143">
    <property type="entry name" value="RND_pump_MFP"/>
</dbReference>
<evidence type="ECO:0000259" key="3">
    <source>
        <dbReference type="Pfam" id="PF19335"/>
    </source>
</evidence>
<dbReference type="InterPro" id="IPR051909">
    <property type="entry name" value="MFP_Cation_Efflux"/>
</dbReference>
<gene>
    <name evidence="7" type="ORF">I5M32_06075</name>
</gene>
<dbReference type="RefSeq" id="WP_200585307.1">
    <property type="nucleotide sequence ID" value="NZ_JAEHFY010000007.1"/>
</dbReference>
<proteinExistence type="inferred from homology"/>
<dbReference type="Proteomes" id="UP000660024">
    <property type="component" value="Unassembled WGS sequence"/>
</dbReference>
<reference evidence="7 8" key="1">
    <citation type="submission" date="2020-12" db="EMBL/GenBank/DDBJ databases">
        <title>Bacterial novel species Pedobacter sp. SD-b isolated from soil.</title>
        <authorList>
            <person name="Jung H.-Y."/>
        </authorList>
    </citation>
    <scope>NUCLEOTIDE SEQUENCE [LARGE SCALE GENOMIC DNA]</scope>
    <source>
        <strain evidence="7 8">SD-b</strain>
    </source>
</reference>
<feature type="domain" description="Heavy metal binding" evidence="3">
    <location>
        <begin position="39"/>
        <end position="65"/>
    </location>
</feature>
<keyword evidence="2" id="KW-0813">Transport</keyword>